<dbReference type="EC" id="3.6.3.31" evidence="5"/>
<dbReference type="InterPro" id="IPR050093">
    <property type="entry name" value="ABC_SmlMolc_Importer"/>
</dbReference>
<dbReference type="SMART" id="SM00382">
    <property type="entry name" value="AAA"/>
    <property type="match status" value="1"/>
</dbReference>
<dbReference type="GO" id="GO:0140359">
    <property type="term" value="F:ABC-type transporter activity"/>
    <property type="evidence" value="ECO:0007669"/>
    <property type="project" value="UniProtKB-ARBA"/>
</dbReference>
<dbReference type="Pfam" id="PF08402">
    <property type="entry name" value="TOBE_2"/>
    <property type="match status" value="1"/>
</dbReference>
<dbReference type="HOGENOM" id="CLU_000604_1_1_9"/>
<dbReference type="InterPro" id="IPR003593">
    <property type="entry name" value="AAA+_ATPase"/>
</dbReference>
<evidence type="ECO:0000256" key="2">
    <source>
        <dbReference type="ARBA" id="ARBA00022741"/>
    </source>
</evidence>
<evidence type="ECO:0000256" key="3">
    <source>
        <dbReference type="ARBA" id="ARBA00022840"/>
    </source>
</evidence>
<proteinExistence type="predicted"/>
<gene>
    <name evidence="5" type="primary">potA_1</name>
    <name evidence="5" type="ORF">BRLA_c036150</name>
</gene>
<dbReference type="Gene3D" id="2.40.50.100">
    <property type="match status" value="1"/>
</dbReference>
<dbReference type="InterPro" id="IPR017871">
    <property type="entry name" value="ABC_transporter-like_CS"/>
</dbReference>
<dbReference type="PANTHER" id="PTHR42781">
    <property type="entry name" value="SPERMIDINE/PUTRESCINE IMPORT ATP-BINDING PROTEIN POTA"/>
    <property type="match status" value="1"/>
</dbReference>
<reference evidence="5 6" key="1">
    <citation type="journal article" date="2011" name="J. Bacteriol.">
        <title>Genome sequence of Brevibacillus laterosporus LMG 15441, a pathogen of invertebrates.</title>
        <authorList>
            <person name="Djukic M."/>
            <person name="Poehlein A."/>
            <person name="Thurmer A."/>
            <person name="Daniel R."/>
        </authorList>
    </citation>
    <scope>NUCLEOTIDE SEQUENCE [LARGE SCALE GENOMIC DNA]</scope>
    <source>
        <strain evidence="5 6">LMG 15441</strain>
    </source>
</reference>
<keyword evidence="3 5" id="KW-0067">ATP-binding</keyword>
<dbReference type="GO" id="GO:0043190">
    <property type="term" value="C:ATP-binding cassette (ABC) transporter complex"/>
    <property type="evidence" value="ECO:0007669"/>
    <property type="project" value="InterPro"/>
</dbReference>
<evidence type="ECO:0000313" key="6">
    <source>
        <dbReference type="Proteomes" id="UP000005850"/>
    </source>
</evidence>
<name>A0A075R5P2_BRELA</name>
<evidence type="ECO:0000313" key="5">
    <source>
        <dbReference type="EMBL" id="AIG27917.1"/>
    </source>
</evidence>
<dbReference type="GO" id="GO:0016887">
    <property type="term" value="F:ATP hydrolysis activity"/>
    <property type="evidence" value="ECO:0007669"/>
    <property type="project" value="InterPro"/>
</dbReference>
<dbReference type="InterPro" id="IPR013611">
    <property type="entry name" value="Transp-assoc_OB_typ2"/>
</dbReference>
<evidence type="ECO:0000256" key="1">
    <source>
        <dbReference type="ARBA" id="ARBA00022448"/>
    </source>
</evidence>
<dbReference type="SUPFAM" id="SSF52540">
    <property type="entry name" value="P-loop containing nucleoside triphosphate hydrolases"/>
    <property type="match status" value="1"/>
</dbReference>
<dbReference type="FunFam" id="3.40.50.300:FF:000042">
    <property type="entry name" value="Maltose/maltodextrin ABC transporter, ATP-binding protein"/>
    <property type="match status" value="1"/>
</dbReference>
<dbReference type="Pfam" id="PF00005">
    <property type="entry name" value="ABC_tran"/>
    <property type="match status" value="1"/>
</dbReference>
<keyword evidence="6" id="KW-1185">Reference proteome</keyword>
<organism evidence="5 6">
    <name type="scientific">Brevibacillus laterosporus LMG 15441</name>
    <dbReference type="NCBI Taxonomy" id="1042163"/>
    <lineage>
        <taxon>Bacteria</taxon>
        <taxon>Bacillati</taxon>
        <taxon>Bacillota</taxon>
        <taxon>Bacilli</taxon>
        <taxon>Bacillales</taxon>
        <taxon>Paenibacillaceae</taxon>
        <taxon>Brevibacillus</taxon>
    </lineage>
</organism>
<keyword evidence="5" id="KW-0378">Hydrolase</keyword>
<dbReference type="STRING" id="1042163.BRLA_c036150"/>
<dbReference type="PROSITE" id="PS50893">
    <property type="entry name" value="ABC_TRANSPORTER_2"/>
    <property type="match status" value="1"/>
</dbReference>
<dbReference type="eggNOG" id="COG3842">
    <property type="taxonomic scope" value="Bacteria"/>
</dbReference>
<sequence>MSDDLLFCMLYDMRGGTELTGVTLEHVTKSFGSSKGVENVHIEIKQGEFFTFLGPSGCGKTTILRMIAGFYYPTKGRILFMNADMTYVPPHKRNTGMVFQNYALFPHMTVFENIAFGLQVRKLTKAQIKEKVEQTQRLLRLDGFGNRRMDQLSGGQQQRVALARALVIEPSILLLDEPLSNLDAKLREETRIEIKRLQLELGITTIYVTHDQAEAMSMSDRIMVMQNGEVQQIGIPEDIYNRPSTPFVASFIGETNVWEGEVVQINGEEATVQVESDLLVIGYRDYASNSEGIKVGAKVSLCIRPEAVQIVNDQQRARDINPEQRHVYEPNQWHGQISLSEFTGASVTYVCKVGDKQTLRVLSIHAGNPIKQRKEMVTLVIPKANVYFISKRDPD</sequence>
<accession>A0A075R5P2</accession>
<dbReference type="PANTHER" id="PTHR42781:SF4">
    <property type="entry name" value="SPERMIDINE_PUTRESCINE IMPORT ATP-BINDING PROTEIN POTA"/>
    <property type="match status" value="1"/>
</dbReference>
<evidence type="ECO:0000259" key="4">
    <source>
        <dbReference type="PROSITE" id="PS50893"/>
    </source>
</evidence>
<feature type="domain" description="ABC transporter" evidence="4">
    <location>
        <begin position="22"/>
        <end position="252"/>
    </location>
</feature>
<dbReference type="KEGG" id="blr:BRLA_c036150"/>
<dbReference type="SUPFAM" id="SSF50331">
    <property type="entry name" value="MOP-like"/>
    <property type="match status" value="1"/>
</dbReference>
<keyword evidence="1" id="KW-0813">Transport</keyword>
<protein>
    <submittedName>
        <fullName evidence="5">Spermidine/putrescine import ATP-binding protein PotA</fullName>
        <ecNumber evidence="5">3.6.3.31</ecNumber>
    </submittedName>
</protein>
<dbReference type="EMBL" id="CP007806">
    <property type="protein sequence ID" value="AIG27917.1"/>
    <property type="molecule type" value="Genomic_DNA"/>
</dbReference>
<keyword evidence="2" id="KW-0547">Nucleotide-binding</keyword>
<dbReference type="Proteomes" id="UP000005850">
    <property type="component" value="Chromosome"/>
</dbReference>
<dbReference type="PROSITE" id="PS00211">
    <property type="entry name" value="ABC_TRANSPORTER_1"/>
    <property type="match status" value="1"/>
</dbReference>
<dbReference type="Gene3D" id="3.40.50.300">
    <property type="entry name" value="P-loop containing nucleotide triphosphate hydrolases"/>
    <property type="match status" value="1"/>
</dbReference>
<dbReference type="InterPro" id="IPR003439">
    <property type="entry name" value="ABC_transporter-like_ATP-bd"/>
</dbReference>
<dbReference type="GO" id="GO:0005524">
    <property type="term" value="F:ATP binding"/>
    <property type="evidence" value="ECO:0007669"/>
    <property type="project" value="UniProtKB-KW"/>
</dbReference>
<dbReference type="InterPro" id="IPR027417">
    <property type="entry name" value="P-loop_NTPase"/>
</dbReference>
<dbReference type="AlphaFoldDB" id="A0A075R5P2"/>
<dbReference type="InterPro" id="IPR008995">
    <property type="entry name" value="Mo/tungstate-bd_C_term_dom"/>
</dbReference>